<protein>
    <submittedName>
        <fullName evidence="1">Uncharacterized protein</fullName>
    </submittedName>
</protein>
<evidence type="ECO:0000313" key="1">
    <source>
        <dbReference type="EnsemblMetazoa" id="CLYHEMP025347.1"/>
    </source>
</evidence>
<sequence>MLLRQKKIVNYKELSSSEDEMDPLHHQPHNTSVNEEPIAIEVMCDEIPDLINEHKFENVQPEDLRSLLAKFELMRKSIRTKSRRIVSSGEALSDDLQLTIKTGLDQITKYIQDSKEYNSKITVTKEKKRVDEFIALKEQTLEFNMQW</sequence>
<organism evidence="1 2">
    <name type="scientific">Clytia hemisphaerica</name>
    <dbReference type="NCBI Taxonomy" id="252671"/>
    <lineage>
        <taxon>Eukaryota</taxon>
        <taxon>Metazoa</taxon>
        <taxon>Cnidaria</taxon>
        <taxon>Hydrozoa</taxon>
        <taxon>Hydroidolina</taxon>
        <taxon>Leptothecata</taxon>
        <taxon>Obeliida</taxon>
        <taxon>Clytiidae</taxon>
        <taxon>Clytia</taxon>
    </lineage>
</organism>
<dbReference type="Proteomes" id="UP000594262">
    <property type="component" value="Unplaced"/>
</dbReference>
<keyword evidence="2" id="KW-1185">Reference proteome</keyword>
<dbReference type="AlphaFoldDB" id="A0A7M5XNF1"/>
<proteinExistence type="predicted"/>
<dbReference type="EnsemblMetazoa" id="CLYHEMT025347.1">
    <property type="protein sequence ID" value="CLYHEMP025347.1"/>
    <property type="gene ID" value="CLYHEMG025347"/>
</dbReference>
<name>A0A7M5XNF1_9CNID</name>
<accession>A0A7M5XNF1</accession>
<evidence type="ECO:0000313" key="2">
    <source>
        <dbReference type="Proteomes" id="UP000594262"/>
    </source>
</evidence>
<reference evidence="1" key="1">
    <citation type="submission" date="2021-01" db="UniProtKB">
        <authorList>
            <consortium name="EnsemblMetazoa"/>
        </authorList>
    </citation>
    <scope>IDENTIFICATION</scope>
</reference>